<dbReference type="InterPro" id="IPR001715">
    <property type="entry name" value="CH_dom"/>
</dbReference>
<keyword evidence="7" id="KW-1185">Reference proteome</keyword>
<feature type="compositionally biased region" description="Low complexity" evidence="4">
    <location>
        <begin position="324"/>
        <end position="364"/>
    </location>
</feature>
<feature type="region of interest" description="Disordered" evidence="4">
    <location>
        <begin position="269"/>
        <end position="384"/>
    </location>
</feature>
<feature type="compositionally biased region" description="Polar residues" evidence="4">
    <location>
        <begin position="226"/>
        <end position="237"/>
    </location>
</feature>
<accession>A0ABR3RBK3</accession>
<dbReference type="EMBL" id="JAKJXO020000008">
    <property type="protein sequence ID" value="KAL1601839.1"/>
    <property type="molecule type" value="Genomic_DNA"/>
</dbReference>
<organism evidence="6 7">
    <name type="scientific">Paraconiothyrium brasiliense</name>
    <dbReference type="NCBI Taxonomy" id="300254"/>
    <lineage>
        <taxon>Eukaryota</taxon>
        <taxon>Fungi</taxon>
        <taxon>Dikarya</taxon>
        <taxon>Ascomycota</taxon>
        <taxon>Pezizomycotina</taxon>
        <taxon>Dothideomycetes</taxon>
        <taxon>Pleosporomycetidae</taxon>
        <taxon>Pleosporales</taxon>
        <taxon>Massarineae</taxon>
        <taxon>Didymosphaeriaceae</taxon>
        <taxon>Paraconiothyrium</taxon>
    </lineage>
</organism>
<sequence length="1059" mass="118233">MYAPAYSIDGDTTANIEYTTELQAGLRHAKPRRPTRSMRKSSFNPSLDIFEDVAQEDEQVAFETKRRSRASVVPSGVETKNNLLAHKAQKIHIAAPQVKELHPQKPQRRRVSQLATDRHAGDENPTVQLQEVVLDKRELRKQGPKKDPRRRTIYVPSDDTSVFTIHPGQPTHKPRNPREYSPDTGLELVTLSEEEAENLVPALKQEKKALRKSLAAPPKRAPLLQTARQSHSLSQDIHGQGGGKENVPPGMQVFEGKAGTHIEFNFGREEQKQPAQKSSRVHFSSKVSESSSQARTKTEGTHKRLRPQLSHDGSPAKSIKAKADSAASSIRTTSTRTSTTTKSSVRTVKSRASSKSSTVLSSSSPFHTDRSPPTALRRRKVERGPTTITLMHEVGKRAPARANYPVLTENLARPELYEDNWLTYQEIAITQLINSIFDSAIKDPNAEQSAEQLRRRLLDIYHGPSIASLHKRLQASLQYGALSIPKDLLAQTLRLKDDVGLRKKFLNLWVKTYDLNTLRAAAEAIVGRQLNIPSRLSSGSTNSDDGSRVMRAERRAIEQFLDTFLIRNEDAVRVRSGMGSIASIARGDNGDDFGSQGWSWRRTALRSLMLVILLDKAKSADALSGCLFQSTSLYKTSTDVLHALSTMLLPAHGDITRSLGHLDYKVEHVQYLLQEHTYHIDNIAIDLRDGVALTRLVELLLYSNTTLAAQQEDTVTITMPTGDVLHSAVDLTSRDSWVLSQHLKYPCISRAQKLYNVQIALAALDGVRDLPIQVVGGMTPEDIVDGHRERTLSFLWSLIGKHGLGTLVDWGLLTKEIERFRDAWYARRDNYGQRNLDSEDDEPASELTGLEHHKRLLLSWARCAARTRGLHVTNLTTSFSSPKIFEAIVDTYLPATLLGTTTSLSLAAKLKATGCSTSFVALFASPKTSIPSKDFTLLTLSFLASRLLPLKITHRAASTIQRAYRARLACRSLRQRMIKAHIAREAAVVAQARERLLHATVLVQRRWRAALERRKEELEAHAVLFQSLARGWAIRRWARRITGGKVGGKEKVRRVRGGW</sequence>
<name>A0ABR3RBK3_9PLEO</name>
<evidence type="ECO:0000313" key="7">
    <source>
        <dbReference type="Proteomes" id="UP001521785"/>
    </source>
</evidence>
<dbReference type="PANTHER" id="PTHR22706:SF1">
    <property type="entry name" value="ASSEMBLY FACTOR FOR SPINDLE MICROTUBULES"/>
    <property type="match status" value="1"/>
</dbReference>
<evidence type="ECO:0000256" key="2">
    <source>
        <dbReference type="ARBA" id="ARBA00022490"/>
    </source>
</evidence>
<feature type="domain" description="Calponin-homology (CH)" evidence="5">
    <location>
        <begin position="693"/>
        <end position="803"/>
    </location>
</feature>
<dbReference type="InterPro" id="IPR036872">
    <property type="entry name" value="CH_dom_sf"/>
</dbReference>
<comment type="caution">
    <text evidence="6">The sequence shown here is derived from an EMBL/GenBank/DDBJ whole genome shotgun (WGS) entry which is preliminary data.</text>
</comment>
<dbReference type="Proteomes" id="UP001521785">
    <property type="component" value="Unassembled WGS sequence"/>
</dbReference>
<dbReference type="Gene3D" id="1.10.418.10">
    <property type="entry name" value="Calponin-like domain"/>
    <property type="match status" value="1"/>
</dbReference>
<protein>
    <recommendedName>
        <fullName evidence="5">Calponin-homology (CH) domain-containing protein</fullName>
    </recommendedName>
</protein>
<evidence type="ECO:0000256" key="3">
    <source>
        <dbReference type="ARBA" id="ARBA00022860"/>
    </source>
</evidence>
<dbReference type="SUPFAM" id="SSF47576">
    <property type="entry name" value="Calponin-homology domain, CH-domain"/>
    <property type="match status" value="1"/>
</dbReference>
<keyword evidence="3" id="KW-0112">Calmodulin-binding</keyword>
<gene>
    <name evidence="6" type="ORF">SLS60_006754</name>
</gene>
<feature type="compositionally biased region" description="Low complexity" evidence="4">
    <location>
        <begin position="281"/>
        <end position="292"/>
    </location>
</feature>
<dbReference type="PROSITE" id="PS50021">
    <property type="entry name" value="CH"/>
    <property type="match status" value="1"/>
</dbReference>
<dbReference type="PANTHER" id="PTHR22706">
    <property type="entry name" value="ASSEMBLY FACTOR FOR SPINDLE MICROTUBULES"/>
    <property type="match status" value="1"/>
</dbReference>
<feature type="region of interest" description="Disordered" evidence="4">
    <location>
        <begin position="211"/>
        <end position="253"/>
    </location>
</feature>
<evidence type="ECO:0000313" key="6">
    <source>
        <dbReference type="EMBL" id="KAL1601839.1"/>
    </source>
</evidence>
<evidence type="ECO:0000256" key="4">
    <source>
        <dbReference type="SAM" id="MobiDB-lite"/>
    </source>
</evidence>
<dbReference type="CDD" id="cd21223">
    <property type="entry name" value="CH_ASPM_rpt1"/>
    <property type="match status" value="1"/>
</dbReference>
<evidence type="ECO:0000256" key="1">
    <source>
        <dbReference type="ARBA" id="ARBA00004496"/>
    </source>
</evidence>
<keyword evidence="2" id="KW-0963">Cytoplasm</keyword>
<dbReference type="InterPro" id="IPR051185">
    <property type="entry name" value="ASPM"/>
</dbReference>
<evidence type="ECO:0000259" key="5">
    <source>
        <dbReference type="PROSITE" id="PS50021"/>
    </source>
</evidence>
<feature type="region of interest" description="Disordered" evidence="4">
    <location>
        <begin position="160"/>
        <end position="182"/>
    </location>
</feature>
<proteinExistence type="predicted"/>
<dbReference type="Pfam" id="PF00307">
    <property type="entry name" value="CH"/>
    <property type="match status" value="1"/>
</dbReference>
<comment type="subcellular location">
    <subcellularLocation>
        <location evidence="1">Cytoplasm</location>
    </subcellularLocation>
</comment>
<reference evidence="6 7" key="1">
    <citation type="submission" date="2024-02" db="EMBL/GenBank/DDBJ databases">
        <title>De novo assembly and annotation of 12 fungi associated with fruit tree decline syndrome in Ontario, Canada.</title>
        <authorList>
            <person name="Sulman M."/>
            <person name="Ellouze W."/>
            <person name="Ilyukhin E."/>
        </authorList>
    </citation>
    <scope>NUCLEOTIDE SEQUENCE [LARGE SCALE GENOMIC DNA]</scope>
    <source>
        <strain evidence="6 7">M42-189</strain>
    </source>
</reference>